<dbReference type="GO" id="GO:0000155">
    <property type="term" value="F:phosphorelay sensor kinase activity"/>
    <property type="evidence" value="ECO:0007669"/>
    <property type="project" value="InterPro"/>
</dbReference>
<dbReference type="Gene3D" id="3.30.565.10">
    <property type="entry name" value="Histidine kinase-like ATPase, C-terminal domain"/>
    <property type="match status" value="1"/>
</dbReference>
<name>A0AA37T531_9GAMM</name>
<organism evidence="3 4">
    <name type="scientific">Marinibactrum halimedae</name>
    <dbReference type="NCBI Taxonomy" id="1444977"/>
    <lineage>
        <taxon>Bacteria</taxon>
        <taxon>Pseudomonadati</taxon>
        <taxon>Pseudomonadota</taxon>
        <taxon>Gammaproteobacteria</taxon>
        <taxon>Cellvibrionales</taxon>
        <taxon>Cellvibrionaceae</taxon>
        <taxon>Marinibactrum</taxon>
    </lineage>
</organism>
<dbReference type="EMBL" id="BSPD01000065">
    <property type="protein sequence ID" value="GLS27075.1"/>
    <property type="molecule type" value="Genomic_DNA"/>
</dbReference>
<dbReference type="RefSeq" id="WP_232592889.1">
    <property type="nucleotide sequence ID" value="NZ_BSPD01000065.1"/>
</dbReference>
<comment type="caution">
    <text evidence="3">The sequence shown here is derived from an EMBL/GenBank/DDBJ whole genome shotgun (WGS) entry which is preliminary data.</text>
</comment>
<dbReference type="PANTHER" id="PTHR34220">
    <property type="entry name" value="SENSOR HISTIDINE KINASE YPDA"/>
    <property type="match status" value="1"/>
</dbReference>
<dbReference type="InterPro" id="IPR036890">
    <property type="entry name" value="HATPase_C_sf"/>
</dbReference>
<dbReference type="GO" id="GO:0016020">
    <property type="term" value="C:membrane"/>
    <property type="evidence" value="ECO:0007669"/>
    <property type="project" value="InterPro"/>
</dbReference>
<evidence type="ECO:0000313" key="3">
    <source>
        <dbReference type="EMBL" id="GLS27075.1"/>
    </source>
</evidence>
<dbReference type="PANTHER" id="PTHR34220:SF7">
    <property type="entry name" value="SENSOR HISTIDINE KINASE YPDA"/>
    <property type="match status" value="1"/>
</dbReference>
<dbReference type="AlphaFoldDB" id="A0AA37T531"/>
<dbReference type="InterPro" id="IPR050640">
    <property type="entry name" value="Bact_2-comp_sensor_kinase"/>
</dbReference>
<keyword evidence="1" id="KW-0472">Membrane</keyword>
<dbReference type="Proteomes" id="UP001156870">
    <property type="component" value="Unassembled WGS sequence"/>
</dbReference>
<feature type="domain" description="Signal transduction histidine kinase internal region" evidence="2">
    <location>
        <begin position="150"/>
        <end position="227"/>
    </location>
</feature>
<feature type="transmembrane region" description="Helical" evidence="1">
    <location>
        <begin position="119"/>
        <end position="136"/>
    </location>
</feature>
<evidence type="ECO:0000256" key="1">
    <source>
        <dbReference type="SAM" id="Phobius"/>
    </source>
</evidence>
<accession>A0AA37T531</accession>
<gene>
    <name evidence="3" type="ORF">GCM10007877_27940</name>
</gene>
<keyword evidence="1" id="KW-1133">Transmembrane helix</keyword>
<reference evidence="3 4" key="1">
    <citation type="journal article" date="2014" name="Int. J. Syst. Evol. Microbiol.">
        <title>Complete genome sequence of Corynebacterium casei LMG S-19264T (=DSM 44701T), isolated from a smear-ripened cheese.</title>
        <authorList>
            <consortium name="US DOE Joint Genome Institute (JGI-PGF)"/>
            <person name="Walter F."/>
            <person name="Albersmeier A."/>
            <person name="Kalinowski J."/>
            <person name="Ruckert C."/>
        </authorList>
    </citation>
    <scope>NUCLEOTIDE SEQUENCE [LARGE SCALE GENOMIC DNA]</scope>
    <source>
        <strain evidence="3 4">NBRC 110095</strain>
    </source>
</reference>
<feature type="transmembrane region" description="Helical" evidence="1">
    <location>
        <begin position="87"/>
        <end position="107"/>
    </location>
</feature>
<proteinExistence type="predicted"/>
<keyword evidence="4" id="KW-1185">Reference proteome</keyword>
<feature type="transmembrane region" description="Helical" evidence="1">
    <location>
        <begin position="22"/>
        <end position="45"/>
    </location>
</feature>
<sequence length="346" mass="37711">MSGSIASSRNPFLPDLCAMQSVFFLVLGAELLAFALVIASAPLAYFSWVKLGQISMLVQWITLSNAAVLCRLRFWLGGLSPSSAGTFSYLLVLAITLLFSWGGGVLMYREVALLESLRAALLAAIIAGVVLRYMYLQQQLANEQQAQAQAQIAALQARIRPHFLFNSMNALASLVSIDPERAEQLVLDLSDLFRASMAEAALVPVSQEIQLGQQYLAVEQVRLDSRLSVSWSTQGELERAVMPSLMLQPLLENAVYHGIEPLSQGGVIEVVVEVTETTAGDAFDVVITLHNDKPSGGSSETRGSGIAQQNIRQRLVAHFGEQASFAVEDHDNHYAVKIAYRCGREE</sequence>
<dbReference type="InterPro" id="IPR010559">
    <property type="entry name" value="Sig_transdc_His_kin_internal"/>
</dbReference>
<keyword evidence="1" id="KW-0812">Transmembrane</keyword>
<dbReference type="Pfam" id="PF06580">
    <property type="entry name" value="His_kinase"/>
    <property type="match status" value="1"/>
</dbReference>
<protein>
    <submittedName>
        <fullName evidence="3">Alginate O-acetyltransferase</fullName>
    </submittedName>
</protein>
<evidence type="ECO:0000259" key="2">
    <source>
        <dbReference type="Pfam" id="PF06580"/>
    </source>
</evidence>
<evidence type="ECO:0000313" key="4">
    <source>
        <dbReference type="Proteomes" id="UP001156870"/>
    </source>
</evidence>